<dbReference type="CDD" id="cd01310">
    <property type="entry name" value="TatD_DNAse"/>
    <property type="match status" value="1"/>
</dbReference>
<dbReference type="Gene3D" id="3.20.20.140">
    <property type="entry name" value="Metal-dependent hydrolases"/>
    <property type="match status" value="1"/>
</dbReference>
<dbReference type="InterPro" id="IPR001130">
    <property type="entry name" value="TatD-like"/>
</dbReference>
<proteinExistence type="predicted"/>
<protein>
    <recommendedName>
        <fullName evidence="3">Hydrolase, TatD family protein</fullName>
    </recommendedName>
</protein>
<comment type="caution">
    <text evidence="1">The sequence shown here is derived from an EMBL/GenBank/DDBJ whole genome shotgun (WGS) entry which is preliminary data.</text>
</comment>
<evidence type="ECO:0000313" key="2">
    <source>
        <dbReference type="Proteomes" id="UP001470230"/>
    </source>
</evidence>
<sequence>MLTDAHAHIADKEVINILKEYNIYTTACAMSPDECIFVESLSKQDPSRVIPTYGLHPWNSSSYTVDQMMPYLQKCIAIGEIGMDNVWCEVPLDIQRKVFIQQLDIAAQRGVPVILHTKGKEKEIAEIIENYKIPVLVHWYSCENYLDMYLNKGYYFSIGPDIHKEKAVQKVAATVPIDRILIETDGIEGIAWAIDKPATSKDIPSSLKTTLESVAKLRGIEPSALQTQVNENWQRLFKKID</sequence>
<gene>
    <name evidence="1" type="ORF">M9Y10_044119</name>
</gene>
<dbReference type="PIRSF" id="PIRSF005902">
    <property type="entry name" value="DNase_TatD"/>
    <property type="match status" value="1"/>
</dbReference>
<dbReference type="SUPFAM" id="SSF51556">
    <property type="entry name" value="Metallo-dependent hydrolases"/>
    <property type="match status" value="1"/>
</dbReference>
<dbReference type="PANTHER" id="PTHR46124">
    <property type="entry name" value="D-AMINOACYL-TRNA DEACYLASE"/>
    <property type="match status" value="1"/>
</dbReference>
<dbReference type="Proteomes" id="UP001470230">
    <property type="component" value="Unassembled WGS sequence"/>
</dbReference>
<dbReference type="PANTHER" id="PTHR46124:SF2">
    <property type="entry name" value="D-AMINOACYL-TRNA DEACYLASE"/>
    <property type="match status" value="1"/>
</dbReference>
<dbReference type="InterPro" id="IPR032466">
    <property type="entry name" value="Metal_Hydrolase"/>
</dbReference>
<name>A0ABR2K2M7_9EUKA</name>
<evidence type="ECO:0000313" key="1">
    <source>
        <dbReference type="EMBL" id="KAK8884991.1"/>
    </source>
</evidence>
<reference evidence="1 2" key="1">
    <citation type="submission" date="2024-04" db="EMBL/GenBank/DDBJ databases">
        <title>Tritrichomonas musculus Genome.</title>
        <authorList>
            <person name="Alves-Ferreira E."/>
            <person name="Grigg M."/>
            <person name="Lorenzi H."/>
            <person name="Galac M."/>
        </authorList>
    </citation>
    <scope>NUCLEOTIDE SEQUENCE [LARGE SCALE GENOMIC DNA]</scope>
    <source>
        <strain evidence="1 2">EAF2021</strain>
    </source>
</reference>
<dbReference type="EMBL" id="JAPFFF010000008">
    <property type="protein sequence ID" value="KAK8884991.1"/>
    <property type="molecule type" value="Genomic_DNA"/>
</dbReference>
<dbReference type="Pfam" id="PF01026">
    <property type="entry name" value="TatD_DNase"/>
    <property type="match status" value="1"/>
</dbReference>
<keyword evidence="2" id="KW-1185">Reference proteome</keyword>
<evidence type="ECO:0008006" key="3">
    <source>
        <dbReference type="Google" id="ProtNLM"/>
    </source>
</evidence>
<organism evidence="1 2">
    <name type="scientific">Tritrichomonas musculus</name>
    <dbReference type="NCBI Taxonomy" id="1915356"/>
    <lineage>
        <taxon>Eukaryota</taxon>
        <taxon>Metamonada</taxon>
        <taxon>Parabasalia</taxon>
        <taxon>Tritrichomonadida</taxon>
        <taxon>Tritrichomonadidae</taxon>
        <taxon>Tritrichomonas</taxon>
    </lineage>
</organism>
<accession>A0ABR2K2M7</accession>